<accession>A0A4Q1AWI4</accession>
<proteinExistence type="predicted"/>
<sequence length="190" mass="22019">MSHLALVFLLVVGAILILVLVAIAILLSNGSTKSSPVTKKRTNSKTSFRVPMPKTYSLYVPPAIEKMGTSLLKEISRKIFDSYKTFNYKDKRISELDAKEWHSWQVSILLAIFKRSDDILIYDQETIFHKFLLDSNENDIKSLMTGIIKKYEAYVDFHAQKDDLCKHYIWSSREVSVIFYFLANYKDYAK</sequence>
<reference evidence="1 2" key="1">
    <citation type="submission" date="2017-10" db="EMBL/GenBank/DDBJ databases">
        <title>Genomics of the genus Arcobacter.</title>
        <authorList>
            <person name="Perez-Cataluna A."/>
            <person name="Figueras M.J."/>
        </authorList>
    </citation>
    <scope>NUCLEOTIDE SEQUENCE [LARGE SCALE GENOMIC DNA]</scope>
    <source>
        <strain evidence="1 2">CECT 8441</strain>
    </source>
</reference>
<dbReference type="EMBL" id="PDKK01000008">
    <property type="protein sequence ID" value="RXK04920.1"/>
    <property type="molecule type" value="Genomic_DNA"/>
</dbReference>
<organism evidence="1 2">
    <name type="scientific">Halarcobacter ebronensis</name>
    <dbReference type="NCBI Taxonomy" id="1462615"/>
    <lineage>
        <taxon>Bacteria</taxon>
        <taxon>Pseudomonadati</taxon>
        <taxon>Campylobacterota</taxon>
        <taxon>Epsilonproteobacteria</taxon>
        <taxon>Campylobacterales</taxon>
        <taxon>Arcobacteraceae</taxon>
        <taxon>Halarcobacter</taxon>
    </lineage>
</organism>
<comment type="caution">
    <text evidence="1">The sequence shown here is derived from an EMBL/GenBank/DDBJ whole genome shotgun (WGS) entry which is preliminary data.</text>
</comment>
<name>A0A4Q1AWI4_9BACT</name>
<evidence type="ECO:0000313" key="2">
    <source>
        <dbReference type="Proteomes" id="UP000289758"/>
    </source>
</evidence>
<gene>
    <name evidence="1" type="ORF">CRV07_10050</name>
</gene>
<protein>
    <submittedName>
        <fullName evidence="1">Uncharacterized protein</fullName>
    </submittedName>
</protein>
<evidence type="ECO:0000313" key="1">
    <source>
        <dbReference type="EMBL" id="RXK04920.1"/>
    </source>
</evidence>
<dbReference type="RefSeq" id="WP_129087556.1">
    <property type="nucleotide sequence ID" value="NZ_CP053836.1"/>
</dbReference>
<dbReference type="OrthoDB" id="5344422at2"/>
<dbReference type="AlphaFoldDB" id="A0A4Q1AWI4"/>
<keyword evidence="2" id="KW-1185">Reference proteome</keyword>
<dbReference type="Proteomes" id="UP000289758">
    <property type="component" value="Unassembled WGS sequence"/>
</dbReference>